<feature type="compositionally biased region" description="Low complexity" evidence="1">
    <location>
        <begin position="137"/>
        <end position="176"/>
    </location>
</feature>
<proteinExistence type="predicted"/>
<gene>
    <name evidence="3" type="ORF">BDA99DRAFT_520303</name>
</gene>
<dbReference type="AlphaFoldDB" id="A0AAD5PAP5"/>
<evidence type="ECO:0000259" key="2">
    <source>
        <dbReference type="PROSITE" id="PS50888"/>
    </source>
</evidence>
<reference evidence="3" key="2">
    <citation type="submission" date="2023-02" db="EMBL/GenBank/DDBJ databases">
        <authorList>
            <consortium name="DOE Joint Genome Institute"/>
            <person name="Mondo S.J."/>
            <person name="Chang Y."/>
            <person name="Wang Y."/>
            <person name="Ahrendt S."/>
            <person name="Andreopoulos W."/>
            <person name="Barry K."/>
            <person name="Beard J."/>
            <person name="Benny G.L."/>
            <person name="Blankenship S."/>
            <person name="Bonito G."/>
            <person name="Cuomo C."/>
            <person name="Desiro A."/>
            <person name="Gervers K.A."/>
            <person name="Hundley H."/>
            <person name="Kuo A."/>
            <person name="LaButti K."/>
            <person name="Lang B.F."/>
            <person name="Lipzen A."/>
            <person name="O'Donnell K."/>
            <person name="Pangilinan J."/>
            <person name="Reynolds N."/>
            <person name="Sandor L."/>
            <person name="Smith M.W."/>
            <person name="Tsang A."/>
            <person name="Grigoriev I.V."/>
            <person name="Stajich J.E."/>
            <person name="Spatafora J.W."/>
        </authorList>
    </citation>
    <scope>NUCLEOTIDE SEQUENCE</scope>
    <source>
        <strain evidence="3">RSA 2281</strain>
    </source>
</reference>
<dbReference type="InterPro" id="IPR036638">
    <property type="entry name" value="HLH_DNA-bd_sf"/>
</dbReference>
<feature type="domain" description="BHLH" evidence="2">
    <location>
        <begin position="67"/>
        <end position="121"/>
    </location>
</feature>
<dbReference type="PROSITE" id="PS50888">
    <property type="entry name" value="BHLH"/>
    <property type="match status" value="1"/>
</dbReference>
<dbReference type="InterPro" id="IPR011598">
    <property type="entry name" value="bHLH_dom"/>
</dbReference>
<evidence type="ECO:0000256" key="1">
    <source>
        <dbReference type="SAM" id="MobiDB-lite"/>
    </source>
</evidence>
<comment type="caution">
    <text evidence="3">The sequence shown here is derived from an EMBL/GenBank/DDBJ whole genome shotgun (WGS) entry which is preliminary data.</text>
</comment>
<protein>
    <recommendedName>
        <fullName evidence="2">BHLH domain-containing protein</fullName>
    </recommendedName>
</protein>
<feature type="region of interest" description="Disordered" evidence="1">
    <location>
        <begin position="135"/>
        <end position="176"/>
    </location>
</feature>
<organism evidence="3 4">
    <name type="scientific">Phascolomyces articulosus</name>
    <dbReference type="NCBI Taxonomy" id="60185"/>
    <lineage>
        <taxon>Eukaryota</taxon>
        <taxon>Fungi</taxon>
        <taxon>Fungi incertae sedis</taxon>
        <taxon>Mucoromycota</taxon>
        <taxon>Mucoromycotina</taxon>
        <taxon>Mucoromycetes</taxon>
        <taxon>Mucorales</taxon>
        <taxon>Lichtheimiaceae</taxon>
        <taxon>Phascolomyces</taxon>
    </lineage>
</organism>
<evidence type="ECO:0000313" key="3">
    <source>
        <dbReference type="EMBL" id="KAI9252885.1"/>
    </source>
</evidence>
<keyword evidence="4" id="KW-1185">Reference proteome</keyword>
<sequence>MTQQKTATITERRASYPLQQRLKIYNPDTMARRLNQEKTQGKLVVNGVNILNKSCLDKDIILDRMKQRRETHNRVERRRRDMLNGLINQLAQAMPQTVFSEPEKCHRAEILRQAISYIQSIQQENEAMRAQLGHSLPTTVTMEPATTTIPSSSSSSASSSASSSPTSSFLPPQQQQPPLQQIYHLSQLPVHQQSEQQALPLLLPQHHHQHQQHISSSLPPVLNYNNNNNNNNSSDSSRNETSCSIIL</sequence>
<dbReference type="Pfam" id="PF00010">
    <property type="entry name" value="HLH"/>
    <property type="match status" value="1"/>
</dbReference>
<reference evidence="3" key="1">
    <citation type="journal article" date="2022" name="IScience">
        <title>Evolution of zygomycete secretomes and the origins of terrestrial fungal ecologies.</title>
        <authorList>
            <person name="Chang Y."/>
            <person name="Wang Y."/>
            <person name="Mondo S."/>
            <person name="Ahrendt S."/>
            <person name="Andreopoulos W."/>
            <person name="Barry K."/>
            <person name="Beard J."/>
            <person name="Benny G.L."/>
            <person name="Blankenship S."/>
            <person name="Bonito G."/>
            <person name="Cuomo C."/>
            <person name="Desiro A."/>
            <person name="Gervers K.A."/>
            <person name="Hundley H."/>
            <person name="Kuo A."/>
            <person name="LaButti K."/>
            <person name="Lang B.F."/>
            <person name="Lipzen A."/>
            <person name="O'Donnell K."/>
            <person name="Pangilinan J."/>
            <person name="Reynolds N."/>
            <person name="Sandor L."/>
            <person name="Smith M.E."/>
            <person name="Tsang A."/>
            <person name="Grigoriev I.V."/>
            <person name="Stajich J.E."/>
            <person name="Spatafora J.W."/>
        </authorList>
    </citation>
    <scope>NUCLEOTIDE SEQUENCE</scope>
    <source>
        <strain evidence="3">RSA 2281</strain>
    </source>
</reference>
<accession>A0AAD5PAP5</accession>
<name>A0AAD5PAP5_9FUNG</name>
<dbReference type="SUPFAM" id="SSF47459">
    <property type="entry name" value="HLH, helix-loop-helix DNA-binding domain"/>
    <property type="match status" value="1"/>
</dbReference>
<dbReference type="Gene3D" id="4.10.280.10">
    <property type="entry name" value="Helix-loop-helix DNA-binding domain"/>
    <property type="match status" value="1"/>
</dbReference>
<dbReference type="EMBL" id="JAIXMP010000027">
    <property type="protein sequence ID" value="KAI9252885.1"/>
    <property type="molecule type" value="Genomic_DNA"/>
</dbReference>
<evidence type="ECO:0000313" key="4">
    <source>
        <dbReference type="Proteomes" id="UP001209540"/>
    </source>
</evidence>
<feature type="compositionally biased region" description="Low complexity" evidence="1">
    <location>
        <begin position="212"/>
        <end position="247"/>
    </location>
</feature>
<dbReference type="Proteomes" id="UP001209540">
    <property type="component" value="Unassembled WGS sequence"/>
</dbReference>
<feature type="region of interest" description="Disordered" evidence="1">
    <location>
        <begin position="205"/>
        <end position="247"/>
    </location>
</feature>
<dbReference type="SMART" id="SM00353">
    <property type="entry name" value="HLH"/>
    <property type="match status" value="1"/>
</dbReference>
<dbReference type="GO" id="GO:0046983">
    <property type="term" value="F:protein dimerization activity"/>
    <property type="evidence" value="ECO:0007669"/>
    <property type="project" value="InterPro"/>
</dbReference>